<dbReference type="InterPro" id="IPR024706">
    <property type="entry name" value="Peroxiredoxin_AhpC-typ"/>
</dbReference>
<evidence type="ECO:0000256" key="9">
    <source>
        <dbReference type="HAMAP-Rule" id="MF_00401"/>
    </source>
</evidence>
<evidence type="ECO:0000256" key="3">
    <source>
        <dbReference type="ARBA" id="ARBA00022559"/>
    </source>
</evidence>
<evidence type="ECO:0000256" key="7">
    <source>
        <dbReference type="ARBA" id="ARBA00025719"/>
    </source>
</evidence>
<dbReference type="EC" id="1.11.1.24" evidence="9"/>
<dbReference type="AlphaFoldDB" id="A0A1N6UPY9"/>
<feature type="active site" description="Cysteine sulfenic acid (-SOH) intermediate" evidence="9">
    <location>
        <position position="70"/>
    </location>
</feature>
<dbReference type="PANTHER" id="PTHR10681:SF128">
    <property type="entry name" value="THIOREDOXIN-DEPENDENT PEROXIDE REDUCTASE, MITOCHONDRIAL"/>
    <property type="match status" value="1"/>
</dbReference>
<dbReference type="PIRSF" id="PIRSF000239">
    <property type="entry name" value="AHPC"/>
    <property type="match status" value="1"/>
</dbReference>
<protein>
    <recommendedName>
        <fullName evidence="9">Peroxiredoxin</fullName>
        <ecNumber evidence="9">1.11.1.24</ecNumber>
    </recommendedName>
    <alternativeName>
        <fullName evidence="9">Thioredoxin-dependent peroxiredoxin</fullName>
    </alternativeName>
</protein>
<evidence type="ECO:0000256" key="8">
    <source>
        <dbReference type="ARBA" id="ARBA00037420"/>
    </source>
</evidence>
<comment type="catalytic activity">
    <reaction evidence="9">
        <text>a hydroperoxide + [thioredoxin]-dithiol = an alcohol + [thioredoxin]-disulfide + H2O</text>
        <dbReference type="Rhea" id="RHEA:62620"/>
        <dbReference type="Rhea" id="RHEA-COMP:10698"/>
        <dbReference type="Rhea" id="RHEA-COMP:10700"/>
        <dbReference type="ChEBI" id="CHEBI:15377"/>
        <dbReference type="ChEBI" id="CHEBI:29950"/>
        <dbReference type="ChEBI" id="CHEBI:30879"/>
        <dbReference type="ChEBI" id="CHEBI:35924"/>
        <dbReference type="ChEBI" id="CHEBI:50058"/>
        <dbReference type="EC" id="1.11.1.24"/>
    </reaction>
</comment>
<dbReference type="STRING" id="58117.SAMN05421833_103110"/>
<dbReference type="NCBIfam" id="NF009668">
    <property type="entry name" value="PRK13189.1"/>
    <property type="match status" value="1"/>
</dbReference>
<evidence type="ECO:0000256" key="11">
    <source>
        <dbReference type="SAM" id="MobiDB-lite"/>
    </source>
</evidence>
<feature type="binding site" evidence="9">
    <location>
        <position position="147"/>
    </location>
    <ligand>
        <name>substrate</name>
    </ligand>
</feature>
<dbReference type="InterPro" id="IPR019479">
    <property type="entry name" value="Peroxiredoxin_C"/>
</dbReference>
<dbReference type="GO" id="GO:0008379">
    <property type="term" value="F:thioredoxin peroxidase activity"/>
    <property type="evidence" value="ECO:0007669"/>
    <property type="project" value="TreeGrafter"/>
</dbReference>
<keyword evidence="14" id="KW-1185">Reference proteome</keyword>
<evidence type="ECO:0000259" key="12">
    <source>
        <dbReference type="PROSITE" id="PS51352"/>
    </source>
</evidence>
<feature type="active site" description="Cysteine sulfenic acid (-SOH) intermediate; for peroxidase activity" evidence="10">
    <location>
        <position position="70"/>
    </location>
</feature>
<dbReference type="FunFam" id="3.40.30.10:FF:000011">
    <property type="entry name" value="Peroxiredoxin PRX1"/>
    <property type="match status" value="1"/>
</dbReference>
<accession>A0A1N6UPY9</accession>
<keyword evidence="4 9" id="KW-0049">Antioxidant</keyword>
<comment type="similarity">
    <text evidence="7 9">Belongs to the peroxiredoxin family. Prx6 subfamily.</text>
</comment>
<dbReference type="GO" id="GO:0033554">
    <property type="term" value="P:cellular response to stress"/>
    <property type="evidence" value="ECO:0007669"/>
    <property type="project" value="TreeGrafter"/>
</dbReference>
<keyword evidence="5 9" id="KW-0560">Oxidoreductase</keyword>
<comment type="function">
    <text evidence="8 9">Thiol-specific peroxidase that catalyzes the reduction of hydrogen peroxide and organic hydroperoxides to water and alcohols, respectively. Plays a role in cell protection against oxidative stress by detoxifying peroxides.</text>
</comment>
<feature type="region of interest" description="Disordered" evidence="11">
    <location>
        <begin position="1"/>
        <end position="26"/>
    </location>
</feature>
<evidence type="ECO:0000256" key="6">
    <source>
        <dbReference type="ARBA" id="ARBA00023284"/>
    </source>
</evidence>
<evidence type="ECO:0000256" key="1">
    <source>
        <dbReference type="ARBA" id="ARBA00009796"/>
    </source>
</evidence>
<dbReference type="Gene3D" id="3.30.1020.10">
    <property type="entry name" value="Antioxidant, Horf6, Chain A, domain2"/>
    <property type="match status" value="1"/>
</dbReference>
<dbReference type="Pfam" id="PF10417">
    <property type="entry name" value="1-cysPrx_C"/>
    <property type="match status" value="1"/>
</dbReference>
<comment type="subcellular location">
    <subcellularLocation>
        <location evidence="9">Cytoplasm</location>
    </subcellularLocation>
</comment>
<dbReference type="OrthoDB" id="9812811at2"/>
<evidence type="ECO:0000256" key="10">
    <source>
        <dbReference type="PIRSR" id="PIRSR000239-1"/>
    </source>
</evidence>
<dbReference type="PROSITE" id="PS51352">
    <property type="entry name" value="THIOREDOXIN_2"/>
    <property type="match status" value="1"/>
</dbReference>
<evidence type="ECO:0000313" key="14">
    <source>
        <dbReference type="Proteomes" id="UP000186096"/>
    </source>
</evidence>
<evidence type="ECO:0000256" key="5">
    <source>
        <dbReference type="ARBA" id="ARBA00023002"/>
    </source>
</evidence>
<dbReference type="GO" id="GO:0045454">
    <property type="term" value="P:cell redox homeostasis"/>
    <property type="evidence" value="ECO:0007669"/>
    <property type="project" value="TreeGrafter"/>
</dbReference>
<comment type="caution">
    <text evidence="9">Lacks conserved residue(s) required for the propagation of feature annotation.</text>
</comment>
<dbReference type="InterPro" id="IPR045020">
    <property type="entry name" value="PRX_1cys"/>
</dbReference>
<organism evidence="13 14">
    <name type="scientific">Microbispora rosea</name>
    <dbReference type="NCBI Taxonomy" id="58117"/>
    <lineage>
        <taxon>Bacteria</taxon>
        <taxon>Bacillati</taxon>
        <taxon>Actinomycetota</taxon>
        <taxon>Actinomycetes</taxon>
        <taxon>Streptosporangiales</taxon>
        <taxon>Streptosporangiaceae</taxon>
        <taxon>Microbispora</taxon>
    </lineage>
</organism>
<dbReference type="HAMAP" id="MF_00401">
    <property type="entry name" value="Peroxiredoxin"/>
    <property type="match status" value="1"/>
</dbReference>
<proteinExistence type="inferred from homology"/>
<dbReference type="Proteomes" id="UP000186096">
    <property type="component" value="Unassembled WGS sequence"/>
</dbReference>
<dbReference type="EMBL" id="FTNI01000003">
    <property type="protein sequence ID" value="SIQ67680.1"/>
    <property type="molecule type" value="Genomic_DNA"/>
</dbReference>
<keyword evidence="3 9" id="KW-0575">Peroxidase</keyword>
<reference evidence="14" key="1">
    <citation type="submission" date="2017-01" db="EMBL/GenBank/DDBJ databases">
        <authorList>
            <person name="Varghese N."/>
            <person name="Submissions S."/>
        </authorList>
    </citation>
    <scope>NUCLEOTIDE SEQUENCE [LARGE SCALE GENOMIC DNA]</scope>
    <source>
        <strain evidence="14">ATCC 12950</strain>
    </source>
</reference>
<feature type="domain" description="Thioredoxin" evidence="12">
    <location>
        <begin position="29"/>
        <end position="184"/>
    </location>
</feature>
<evidence type="ECO:0000256" key="2">
    <source>
        <dbReference type="ARBA" id="ARBA00022490"/>
    </source>
</evidence>
<evidence type="ECO:0000256" key="4">
    <source>
        <dbReference type="ARBA" id="ARBA00022862"/>
    </source>
</evidence>
<comment type="subunit">
    <text evidence="9">Homodecamer. Pentamer of dimers that assemble into a ring structure.</text>
</comment>
<dbReference type="InterPro" id="IPR050217">
    <property type="entry name" value="Peroxiredoxin"/>
</dbReference>
<dbReference type="InterPro" id="IPR022915">
    <property type="entry name" value="Peroxiredoxin_TDXH"/>
</dbReference>
<comment type="miscellaneous">
    <text evidence="9">The active site is a conserved redox-active cysteine residue, the peroxidatic cysteine (C(P)), which makes the nucleophilic attack on the peroxide substrate. The peroxide oxidizes the C(P)-SH to cysteine sulfenic acid (C(P)-SOH), which then reacts with another cysteine residue, the resolving cysteine (C(R)), to form a disulfide bridge. The disulfide is subsequently reduced by an appropriate electron donor to complete the catalytic cycle. In this 1-Cys peroxiredoxin, no C(R) is present and C(P) instead forms a disulfide with a cysteine from another protein or with a small thiol molecule.</text>
</comment>
<dbReference type="GO" id="GO:0006979">
    <property type="term" value="P:response to oxidative stress"/>
    <property type="evidence" value="ECO:0007669"/>
    <property type="project" value="TreeGrafter"/>
</dbReference>
<dbReference type="RefSeq" id="WP_076433346.1">
    <property type="nucleotide sequence ID" value="NZ_FTNI01000003.1"/>
</dbReference>
<dbReference type="Pfam" id="PF00578">
    <property type="entry name" value="AhpC-TSA"/>
    <property type="match status" value="1"/>
</dbReference>
<comment type="similarity">
    <text evidence="1">Belongs to the peroxiredoxin family. AhpC/Prx1 subfamily.</text>
</comment>
<gene>
    <name evidence="13" type="ORF">SAMN05421833_103110</name>
</gene>
<dbReference type="PANTHER" id="PTHR10681">
    <property type="entry name" value="THIOREDOXIN PEROXIDASE"/>
    <property type="match status" value="1"/>
</dbReference>
<dbReference type="GO" id="GO:0005829">
    <property type="term" value="C:cytosol"/>
    <property type="evidence" value="ECO:0007669"/>
    <property type="project" value="TreeGrafter"/>
</dbReference>
<dbReference type="Gene3D" id="3.40.30.10">
    <property type="entry name" value="Glutaredoxin"/>
    <property type="match status" value="1"/>
</dbReference>
<sequence>MTSATSAVTSAAPAATPAATSEAQPTRLPLIGDRAPDFEAESTHGPVRLADYAGRWLVLFSHPADFTPVCTTEFVAFADLAEAFAARGIALLGNSVDSVHSHLAWTRAIEDRLGVKIPFPIVADLDTRVSRAYGMLHPNASATAAVRAVFVIDPESVVRAILYYPMNAGRMVPEILRLVEALQTADRDGVSCPANWRPGDDVLLGAPKTEAEVEARLADERLKLVDWYLASLPGRGA</sequence>
<dbReference type="InterPro" id="IPR013766">
    <property type="entry name" value="Thioredoxin_domain"/>
</dbReference>
<dbReference type="CDD" id="cd03016">
    <property type="entry name" value="PRX_1cys"/>
    <property type="match status" value="1"/>
</dbReference>
<keyword evidence="6 9" id="KW-0676">Redox-active center</keyword>
<dbReference type="SUPFAM" id="SSF52833">
    <property type="entry name" value="Thioredoxin-like"/>
    <property type="match status" value="1"/>
</dbReference>
<keyword evidence="2 9" id="KW-0963">Cytoplasm</keyword>
<dbReference type="InterPro" id="IPR036249">
    <property type="entry name" value="Thioredoxin-like_sf"/>
</dbReference>
<dbReference type="InterPro" id="IPR000866">
    <property type="entry name" value="AhpC/TSA"/>
</dbReference>
<evidence type="ECO:0000313" key="13">
    <source>
        <dbReference type="EMBL" id="SIQ67680.1"/>
    </source>
</evidence>
<name>A0A1N6UPY9_9ACTN</name>
<dbReference type="GO" id="GO:0042744">
    <property type="term" value="P:hydrogen peroxide catabolic process"/>
    <property type="evidence" value="ECO:0007669"/>
    <property type="project" value="TreeGrafter"/>
</dbReference>